<dbReference type="InterPro" id="IPR036188">
    <property type="entry name" value="FAD/NAD-bd_sf"/>
</dbReference>
<dbReference type="RefSeq" id="WP_343874306.1">
    <property type="nucleotide sequence ID" value="NZ_BAAAIX010000026.1"/>
</dbReference>
<keyword evidence="1 3" id="KW-0560">Oxidoreductase</keyword>
<reference evidence="4" key="1">
    <citation type="journal article" date="2019" name="Int. J. Syst. Evol. Microbiol.">
        <title>The Global Catalogue of Microorganisms (GCM) 10K type strain sequencing project: providing services to taxonomists for standard genome sequencing and annotation.</title>
        <authorList>
            <consortium name="The Broad Institute Genomics Platform"/>
            <consortium name="The Broad Institute Genome Sequencing Center for Infectious Disease"/>
            <person name="Wu L."/>
            <person name="Ma J."/>
        </authorList>
    </citation>
    <scope>NUCLEOTIDE SEQUENCE [LARGE SCALE GENOMIC DNA]</scope>
    <source>
        <strain evidence="4">CAIM 431</strain>
    </source>
</reference>
<dbReference type="PANTHER" id="PTHR13847:SF289">
    <property type="entry name" value="GLYCINE OXIDASE"/>
    <property type="match status" value="1"/>
</dbReference>
<keyword evidence="4" id="KW-1185">Reference proteome</keyword>
<gene>
    <name evidence="3" type="ORF">ACFSCS_12650</name>
</gene>
<dbReference type="SUPFAM" id="SSF51905">
    <property type="entry name" value="FAD/NAD(P)-binding domain"/>
    <property type="match status" value="1"/>
</dbReference>
<dbReference type="PANTHER" id="PTHR13847">
    <property type="entry name" value="SARCOSINE DEHYDROGENASE-RELATED"/>
    <property type="match status" value="1"/>
</dbReference>
<dbReference type="EC" id="1.-.-.-" evidence="3"/>
<name>A0ABW4RZJ1_9ACTN</name>
<dbReference type="Proteomes" id="UP001597326">
    <property type="component" value="Unassembled WGS sequence"/>
</dbReference>
<evidence type="ECO:0000259" key="2">
    <source>
        <dbReference type="Pfam" id="PF01266"/>
    </source>
</evidence>
<comment type="caution">
    <text evidence="3">The sequence shown here is derived from an EMBL/GenBank/DDBJ whole genome shotgun (WGS) entry which is preliminary data.</text>
</comment>
<protein>
    <submittedName>
        <fullName evidence="3">NAD(P)/FAD-dependent oxidoreductase</fullName>
        <ecNumber evidence="3">1.-.-.-</ecNumber>
    </submittedName>
</protein>
<feature type="domain" description="FAD dependent oxidoreductase" evidence="2">
    <location>
        <begin position="16"/>
        <end position="405"/>
    </location>
</feature>
<dbReference type="SUPFAM" id="SSF54373">
    <property type="entry name" value="FAD-linked reductases, C-terminal domain"/>
    <property type="match status" value="1"/>
</dbReference>
<dbReference type="GO" id="GO:0016491">
    <property type="term" value="F:oxidoreductase activity"/>
    <property type="evidence" value="ECO:0007669"/>
    <property type="project" value="UniProtKB-KW"/>
</dbReference>
<dbReference type="Pfam" id="PF01266">
    <property type="entry name" value="DAO"/>
    <property type="match status" value="1"/>
</dbReference>
<evidence type="ECO:0000256" key="1">
    <source>
        <dbReference type="ARBA" id="ARBA00023002"/>
    </source>
</evidence>
<dbReference type="EMBL" id="JBHUFZ010000028">
    <property type="protein sequence ID" value="MFD1891023.1"/>
    <property type="molecule type" value="Genomic_DNA"/>
</dbReference>
<dbReference type="Gene3D" id="3.50.50.60">
    <property type="entry name" value="FAD/NAD(P)-binding domain"/>
    <property type="match status" value="2"/>
</dbReference>
<dbReference type="InterPro" id="IPR006076">
    <property type="entry name" value="FAD-dep_OxRdtase"/>
</dbReference>
<sequence>MQTTPLRAASSGSQPHVVVVGAGIVGLSTAWFLQERGVRVSVLDRTGVAAGASWGNAGWISPGMSIPLSEPSVLRYGLKALRDPDSPLFVPVKVERELIGFLLGFARRCTIGQWQKAMQHYIPMNALAIESYELLRAGGVDSPVHDAPLMAAFLEESDREALEREFDLIREAGVALQADRLTGDELRAEVPVLSQRVAAGIAIRGQRYIHPGRFVEALADSVRSRGGEIVLGADVKRLRQGPGGITCELVGREPVRGDAVVLATGAWLPELARQTGVRTLLVGGRGYSFSVATHQPVTGPVYFPVQRVACTPLGERLRVGGTMEFRGPDEPMYPGRVEAIVRTAEPLLDGVDWQDRQETWVGARPVTVDNLPLVGPTEQPGVWVAGGHGMWGITLGPATGRLLAEYVTEGRCPEPLKALDPLR</sequence>
<evidence type="ECO:0000313" key="3">
    <source>
        <dbReference type="EMBL" id="MFD1891023.1"/>
    </source>
</evidence>
<proteinExistence type="predicted"/>
<evidence type="ECO:0000313" key="4">
    <source>
        <dbReference type="Proteomes" id="UP001597326"/>
    </source>
</evidence>
<organism evidence="3 4">
    <name type="scientific">Luteococcus peritonei</name>
    <dbReference type="NCBI Taxonomy" id="88874"/>
    <lineage>
        <taxon>Bacteria</taxon>
        <taxon>Bacillati</taxon>
        <taxon>Actinomycetota</taxon>
        <taxon>Actinomycetes</taxon>
        <taxon>Propionibacteriales</taxon>
        <taxon>Propionibacteriaceae</taxon>
        <taxon>Luteococcus</taxon>
    </lineage>
</organism>
<accession>A0ABW4RZJ1</accession>
<dbReference type="Gene3D" id="3.30.9.10">
    <property type="entry name" value="D-Amino Acid Oxidase, subunit A, domain 2"/>
    <property type="match status" value="1"/>
</dbReference>